<reference evidence="1 2" key="1">
    <citation type="submission" date="2024-09" db="EMBL/GenBank/DDBJ databases">
        <authorList>
            <person name="Sun Q."/>
            <person name="Mori K."/>
        </authorList>
    </citation>
    <scope>NUCLEOTIDE SEQUENCE [LARGE SCALE GENOMIC DNA]</scope>
    <source>
        <strain evidence="1 2">CCM 7609</strain>
    </source>
</reference>
<organism evidence="1 2">
    <name type="scientific">Citricoccus parietis</name>
    <dbReference type="NCBI Taxonomy" id="592307"/>
    <lineage>
        <taxon>Bacteria</taxon>
        <taxon>Bacillati</taxon>
        <taxon>Actinomycetota</taxon>
        <taxon>Actinomycetes</taxon>
        <taxon>Micrococcales</taxon>
        <taxon>Micrococcaceae</taxon>
        <taxon>Citricoccus</taxon>
    </lineage>
</organism>
<protein>
    <submittedName>
        <fullName evidence="1">Uncharacterized protein</fullName>
    </submittedName>
</protein>
<dbReference type="EMBL" id="JBHMFI010000001">
    <property type="protein sequence ID" value="MFB9072822.1"/>
    <property type="molecule type" value="Genomic_DNA"/>
</dbReference>
<gene>
    <name evidence="1" type="ORF">ACFFX0_17090</name>
</gene>
<comment type="caution">
    <text evidence="1">The sequence shown here is derived from an EMBL/GenBank/DDBJ whole genome shotgun (WGS) entry which is preliminary data.</text>
</comment>
<accession>A0ABV5G1L0</accession>
<proteinExistence type="predicted"/>
<evidence type="ECO:0000313" key="1">
    <source>
        <dbReference type="EMBL" id="MFB9072822.1"/>
    </source>
</evidence>
<sequence>MSEFRTFSWKSWSVTSMVLMVPPGGFGLECRQGPVFRSVWSGA</sequence>
<dbReference type="Proteomes" id="UP001589575">
    <property type="component" value="Unassembled WGS sequence"/>
</dbReference>
<evidence type="ECO:0000313" key="2">
    <source>
        <dbReference type="Proteomes" id="UP001589575"/>
    </source>
</evidence>
<name>A0ABV5G1L0_9MICC</name>
<keyword evidence="2" id="KW-1185">Reference proteome</keyword>